<dbReference type="KEGG" id="doe:DENOEST_2817"/>
<keyword evidence="6 8" id="KW-0408">Iron</keyword>
<dbReference type="Gene3D" id="1.10.630.10">
    <property type="entry name" value="Cytochrome P450"/>
    <property type="match status" value="1"/>
</dbReference>
<organism evidence="10 11">
    <name type="scientific">Denitratisoma oestradiolicum</name>
    <dbReference type="NCBI Taxonomy" id="311182"/>
    <lineage>
        <taxon>Bacteria</taxon>
        <taxon>Pseudomonadati</taxon>
        <taxon>Pseudomonadota</taxon>
        <taxon>Betaproteobacteria</taxon>
        <taxon>Nitrosomonadales</taxon>
        <taxon>Sterolibacteriaceae</taxon>
        <taxon>Denitratisoma</taxon>
    </lineage>
</organism>
<evidence type="ECO:0000313" key="10">
    <source>
        <dbReference type="EMBL" id="CAB1369976.1"/>
    </source>
</evidence>
<dbReference type="PRINTS" id="PR00385">
    <property type="entry name" value="P450"/>
</dbReference>
<evidence type="ECO:0000256" key="6">
    <source>
        <dbReference type="ARBA" id="ARBA00023004"/>
    </source>
</evidence>
<evidence type="ECO:0000256" key="2">
    <source>
        <dbReference type="ARBA" id="ARBA00010617"/>
    </source>
</evidence>
<dbReference type="InterPro" id="IPR001128">
    <property type="entry name" value="Cyt_P450"/>
</dbReference>
<dbReference type="GO" id="GO:0020037">
    <property type="term" value="F:heme binding"/>
    <property type="evidence" value="ECO:0007669"/>
    <property type="project" value="InterPro"/>
</dbReference>
<evidence type="ECO:0000313" key="11">
    <source>
        <dbReference type="Proteomes" id="UP000515733"/>
    </source>
</evidence>
<evidence type="ECO:0000256" key="9">
    <source>
        <dbReference type="RuleBase" id="RU000461"/>
    </source>
</evidence>
<proteinExistence type="inferred from homology"/>
<dbReference type="Proteomes" id="UP000515733">
    <property type="component" value="Chromosome"/>
</dbReference>
<dbReference type="PANTHER" id="PTHR24286:SF24">
    <property type="entry name" value="LANOSTEROL 14-ALPHA DEMETHYLASE"/>
    <property type="match status" value="1"/>
</dbReference>
<dbReference type="GO" id="GO:0004497">
    <property type="term" value="F:monooxygenase activity"/>
    <property type="evidence" value="ECO:0007669"/>
    <property type="project" value="UniProtKB-KW"/>
</dbReference>
<evidence type="ECO:0000256" key="4">
    <source>
        <dbReference type="ARBA" id="ARBA00022723"/>
    </source>
</evidence>
<dbReference type="AlphaFoldDB" id="A0A6S6YBH6"/>
<dbReference type="Pfam" id="PF00067">
    <property type="entry name" value="p450"/>
    <property type="match status" value="1"/>
</dbReference>
<dbReference type="PRINTS" id="PR00465">
    <property type="entry name" value="EP450IV"/>
</dbReference>
<dbReference type="GO" id="GO:0016125">
    <property type="term" value="P:sterol metabolic process"/>
    <property type="evidence" value="ECO:0007669"/>
    <property type="project" value="TreeGrafter"/>
</dbReference>
<evidence type="ECO:0000256" key="3">
    <source>
        <dbReference type="ARBA" id="ARBA00022617"/>
    </source>
</evidence>
<dbReference type="InterPro" id="IPR036396">
    <property type="entry name" value="Cyt_P450_sf"/>
</dbReference>
<keyword evidence="7 9" id="KW-0503">Monooxygenase</keyword>
<dbReference type="PANTHER" id="PTHR24286">
    <property type="entry name" value="CYTOCHROME P450 26"/>
    <property type="match status" value="1"/>
</dbReference>
<accession>A0A6S6YBH6</accession>
<evidence type="ECO:0000256" key="1">
    <source>
        <dbReference type="ARBA" id="ARBA00001971"/>
    </source>
</evidence>
<comment type="cofactor">
    <cofactor evidence="1 8">
        <name>heme</name>
        <dbReference type="ChEBI" id="CHEBI:30413"/>
    </cofactor>
</comment>
<dbReference type="GO" id="GO:0016705">
    <property type="term" value="F:oxidoreductase activity, acting on paired donors, with incorporation or reduction of molecular oxygen"/>
    <property type="evidence" value="ECO:0007669"/>
    <property type="project" value="InterPro"/>
</dbReference>
<gene>
    <name evidence="10" type="ORF">DENOEST_2817</name>
</gene>
<keyword evidence="3 8" id="KW-0349">Heme</keyword>
<protein>
    <submittedName>
        <fullName evidence="10">Cytochrome P450</fullName>
    </submittedName>
</protein>
<name>A0A6S6YBH6_9PROT</name>
<evidence type="ECO:0000256" key="8">
    <source>
        <dbReference type="PIRSR" id="PIRSR602403-1"/>
    </source>
</evidence>
<dbReference type="GO" id="GO:0005506">
    <property type="term" value="F:iron ion binding"/>
    <property type="evidence" value="ECO:0007669"/>
    <property type="project" value="InterPro"/>
</dbReference>
<dbReference type="SUPFAM" id="SSF48264">
    <property type="entry name" value="Cytochrome P450"/>
    <property type="match status" value="1"/>
</dbReference>
<dbReference type="InterPro" id="IPR017972">
    <property type="entry name" value="Cyt_P450_CS"/>
</dbReference>
<sequence>MKDAPQNTDYLDRPDNTRLSHLPGDYGLPFLGCMIPLVNNPSALIGSYYERYGPVCRTQTTGQKMVWALGPDYNRDITVDSQQLFSAHMGYDGMLRDFFAGGLLMKDFGEHHFHRRIMQTAFKTESLKQHLVQINERVSRDLPTWSSRPDFHFYPTIKTLLLDIGAKVFIGLEMGNEAHRLNQAFLDMMEGVLSIIRRDWPGLLYRRAMNGRRSLERYFLELTPQKRTSTANDMMSHFARERDEDGQPYPDTVVRDHILFLLLAAHDTTTSALTMAAYYLARNPEWQERLRQEAVGTGGEAPEYNTIKGGLPLIEQTFHEILRLHPPVPQLMRRTVQDTELGGYEIPADTLVAISPSFTHRMKEYWREPDNFDPDRFGPERLEHKAHPYLWVPFGGGAHKCIGMHFADILFKCVMHDMLRRYRWTLPDGYPTNPAIMHFPFSKLKDNLPLRLEPLH</sequence>
<dbReference type="RefSeq" id="WP_170228224.1">
    <property type="nucleotide sequence ID" value="NZ_LR778301.1"/>
</dbReference>
<keyword evidence="5 9" id="KW-0560">Oxidoreductase</keyword>
<dbReference type="EMBL" id="LR778301">
    <property type="protein sequence ID" value="CAB1369976.1"/>
    <property type="molecule type" value="Genomic_DNA"/>
</dbReference>
<keyword evidence="11" id="KW-1185">Reference proteome</keyword>
<reference evidence="10 11" key="1">
    <citation type="submission" date="2020-03" db="EMBL/GenBank/DDBJ databases">
        <authorList>
            <consortium name="Genoscope - CEA"/>
            <person name="William W."/>
        </authorList>
    </citation>
    <scope>NUCLEOTIDE SEQUENCE [LARGE SCALE GENOMIC DNA]</scope>
    <source>
        <strain evidence="11">DSM 16959</strain>
    </source>
</reference>
<comment type="similarity">
    <text evidence="2 9">Belongs to the cytochrome P450 family.</text>
</comment>
<keyword evidence="4 8" id="KW-0479">Metal-binding</keyword>
<dbReference type="InterPro" id="IPR002403">
    <property type="entry name" value="Cyt_P450_E_grp-IV"/>
</dbReference>
<feature type="binding site" description="axial binding residue" evidence="8">
    <location>
        <position position="401"/>
    </location>
    <ligand>
        <name>heme</name>
        <dbReference type="ChEBI" id="CHEBI:30413"/>
    </ligand>
    <ligandPart>
        <name>Fe</name>
        <dbReference type="ChEBI" id="CHEBI:18248"/>
    </ligandPart>
</feature>
<dbReference type="PROSITE" id="PS00086">
    <property type="entry name" value="CYTOCHROME_P450"/>
    <property type="match status" value="1"/>
</dbReference>
<evidence type="ECO:0000256" key="7">
    <source>
        <dbReference type="ARBA" id="ARBA00023033"/>
    </source>
</evidence>
<evidence type="ECO:0000256" key="5">
    <source>
        <dbReference type="ARBA" id="ARBA00023002"/>
    </source>
</evidence>